<keyword evidence="2" id="KW-0812">Transmembrane</keyword>
<dbReference type="EMBL" id="FQZU01000039">
    <property type="protein sequence ID" value="SHK95581.1"/>
    <property type="molecule type" value="Genomic_DNA"/>
</dbReference>
<dbReference type="RefSeq" id="WP_073478371.1">
    <property type="nucleotide sequence ID" value="NZ_FQZU01000039.1"/>
</dbReference>
<reference evidence="4" key="1">
    <citation type="submission" date="2016-11" db="EMBL/GenBank/DDBJ databases">
        <authorList>
            <person name="Varghese N."/>
            <person name="Submissions S."/>
        </authorList>
    </citation>
    <scope>NUCLEOTIDE SEQUENCE [LARGE SCALE GENOMIC DNA]</scope>
    <source>
        <strain evidence="4">DSM 16219</strain>
    </source>
</reference>
<proteinExistence type="predicted"/>
<organism evidence="3 4">
    <name type="scientific">Desulfatibacillum alkenivorans DSM 16219</name>
    <dbReference type="NCBI Taxonomy" id="1121393"/>
    <lineage>
        <taxon>Bacteria</taxon>
        <taxon>Pseudomonadati</taxon>
        <taxon>Thermodesulfobacteriota</taxon>
        <taxon>Desulfobacteria</taxon>
        <taxon>Desulfobacterales</taxon>
        <taxon>Desulfatibacillaceae</taxon>
        <taxon>Desulfatibacillum</taxon>
    </lineage>
</organism>
<dbReference type="Proteomes" id="UP000183994">
    <property type="component" value="Unassembled WGS sequence"/>
</dbReference>
<dbReference type="AlphaFoldDB" id="A0A1M6WPG8"/>
<evidence type="ECO:0000313" key="3">
    <source>
        <dbReference type="EMBL" id="SHK95581.1"/>
    </source>
</evidence>
<feature type="transmembrane region" description="Helical" evidence="2">
    <location>
        <begin position="163"/>
        <end position="182"/>
    </location>
</feature>
<keyword evidence="2" id="KW-0472">Membrane</keyword>
<protein>
    <submittedName>
        <fullName evidence="3">Uncharacterized protein</fullName>
    </submittedName>
</protein>
<feature type="transmembrane region" description="Helical" evidence="2">
    <location>
        <begin position="138"/>
        <end position="157"/>
    </location>
</feature>
<evidence type="ECO:0000256" key="2">
    <source>
        <dbReference type="SAM" id="Phobius"/>
    </source>
</evidence>
<evidence type="ECO:0000256" key="1">
    <source>
        <dbReference type="SAM" id="MobiDB-lite"/>
    </source>
</evidence>
<evidence type="ECO:0000313" key="4">
    <source>
        <dbReference type="Proteomes" id="UP000183994"/>
    </source>
</evidence>
<keyword evidence="4" id="KW-1185">Reference proteome</keyword>
<accession>A0A1M6WPG8</accession>
<gene>
    <name evidence="3" type="ORF">SAMN02745216_04371</name>
</gene>
<dbReference type="STRING" id="1121393.SAMN02745216_04371"/>
<feature type="region of interest" description="Disordered" evidence="1">
    <location>
        <begin position="80"/>
        <end position="102"/>
    </location>
</feature>
<dbReference type="SUPFAM" id="SSF109755">
    <property type="entry name" value="PhoU-like"/>
    <property type="match status" value="1"/>
</dbReference>
<keyword evidence="2" id="KW-1133">Transmembrane helix</keyword>
<sequence length="309" mass="34431">MSENIKYMVVITGKALPGHNIANVRNNVALRFNMQDARVDKMFSGRPVAVKRNMDLEAAKKFKDVFAQLGAECLVMEEKSAQGQPAPKKQPKKAGPPPKSPEELRKEIFAGKVKKQFEHLDAQYVKVGFQSGFEKMSVVFSILMVLAIAGIGAAWHLLPQVTWYMAVPGMLLALIIFSLPLMKSQQGFLKKAVAALVDKNAEDLAFSLACLDSWLDRMDNQRHAKLIRKELDKVIGRHSDQMEKMMDYAYNIAEVVQKMEEEEAKAREILPAPPEPKAEAPQEAGEENAEQALEPPPAPNPAKKKKKAK</sequence>
<name>A0A1M6WPG8_9BACT</name>
<feature type="region of interest" description="Disordered" evidence="1">
    <location>
        <begin position="263"/>
        <end position="309"/>
    </location>
</feature>